<gene>
    <name evidence="1" type="ORF">E0W60_34380</name>
</gene>
<evidence type="ECO:0000313" key="1">
    <source>
        <dbReference type="EMBL" id="QBY56146.1"/>
    </source>
</evidence>
<dbReference type="AlphaFoldDB" id="A0A4P7LJ17"/>
<dbReference type="NCBIfam" id="TIGR02215">
    <property type="entry name" value="phage_chp_gp8"/>
    <property type="match status" value="1"/>
</dbReference>
<dbReference type="RefSeq" id="WP_135707311.1">
    <property type="nucleotide sequence ID" value="NZ_CP038638.1"/>
</dbReference>
<evidence type="ECO:0000313" key="2">
    <source>
        <dbReference type="Proteomes" id="UP000295294"/>
    </source>
</evidence>
<dbReference type="OrthoDB" id="6174494at2"/>
<protein>
    <recommendedName>
        <fullName evidence="3">Phage gp6-like head-tail connector protein</fullName>
    </recommendedName>
</protein>
<organism evidence="1 2">
    <name type="scientific">Cupriavidus oxalaticus</name>
    <dbReference type="NCBI Taxonomy" id="96344"/>
    <lineage>
        <taxon>Bacteria</taxon>
        <taxon>Pseudomonadati</taxon>
        <taxon>Pseudomonadota</taxon>
        <taxon>Betaproteobacteria</taxon>
        <taxon>Burkholderiales</taxon>
        <taxon>Burkholderiaceae</taxon>
        <taxon>Cupriavidus</taxon>
    </lineage>
</organism>
<dbReference type="CDD" id="cd08054">
    <property type="entry name" value="gp6"/>
    <property type="match status" value="1"/>
</dbReference>
<dbReference type="Gene3D" id="1.10.3230.30">
    <property type="entry name" value="Phage gp6-like head-tail connector protein"/>
    <property type="match status" value="1"/>
</dbReference>
<geneLocation type="plasmid" evidence="1">
    <name>unnamed3</name>
</geneLocation>
<accession>A0A4P7LJ17</accession>
<dbReference type="InterPro" id="IPR011738">
    <property type="entry name" value="Phage_CHP"/>
</dbReference>
<keyword evidence="1" id="KW-0614">Plasmid</keyword>
<dbReference type="EMBL" id="CP038638">
    <property type="protein sequence ID" value="QBY56146.1"/>
    <property type="molecule type" value="Genomic_DNA"/>
</dbReference>
<sequence length="165" mass="18104">MRLVTPATEEPVTVVAARRWARVDEGELDENVALCIQAAREKAEHTTGRRFITQTWAIAVKAGQRVVLHDLMPVQSVTLGGEAVDIEEGLPAEVVVPADGELRVTCGYGNAATVPAGIKMWIMQRLGYYLENRQALLHAMGSGQQLEPPRDFVDGLLDPYLIPRC</sequence>
<proteinExistence type="predicted"/>
<evidence type="ECO:0008006" key="3">
    <source>
        <dbReference type="Google" id="ProtNLM"/>
    </source>
</evidence>
<reference evidence="1 2" key="1">
    <citation type="submission" date="2019-03" db="EMBL/GenBank/DDBJ databases">
        <title>Efficiently degradation of phenoxyalkanoic acid herbicides by Cupriavidus oxalaticus strain X32.</title>
        <authorList>
            <person name="Sheng X."/>
        </authorList>
    </citation>
    <scope>NUCLEOTIDE SEQUENCE [LARGE SCALE GENOMIC DNA]</scope>
    <source>
        <strain evidence="1 2">X32</strain>
        <plasmid evidence="1 2">unnamed3</plasmid>
    </source>
</reference>
<name>A0A4P7LJ17_9BURK</name>
<dbReference type="Proteomes" id="UP000295294">
    <property type="component" value="Plasmid unnamed3"/>
</dbReference>
<dbReference type="KEGG" id="cox:E0W60_34380"/>